<dbReference type="InterPro" id="IPR008979">
    <property type="entry name" value="Galactose-bd-like_sf"/>
</dbReference>
<dbReference type="KEGG" id="bfo:118425430"/>
<dbReference type="Pfam" id="PF00754">
    <property type="entry name" value="F5_F8_type_C"/>
    <property type="match status" value="1"/>
</dbReference>
<dbReference type="Proteomes" id="UP000001554">
    <property type="component" value="Chromosome 11"/>
</dbReference>
<dbReference type="AlphaFoldDB" id="A0A9J7LVZ6"/>
<dbReference type="GO" id="GO:0008203">
    <property type="term" value="P:cholesterol metabolic process"/>
    <property type="evidence" value="ECO:0007669"/>
    <property type="project" value="UniProtKB-KW"/>
</dbReference>
<dbReference type="SMART" id="SM00042">
    <property type="entry name" value="CUB"/>
    <property type="match status" value="3"/>
</dbReference>
<reference evidence="29" key="1">
    <citation type="journal article" date="2020" name="Nat. Ecol. Evol.">
        <title>Deeply conserved synteny resolves early events in vertebrate evolution.</title>
        <authorList>
            <person name="Simakov O."/>
            <person name="Marletaz F."/>
            <person name="Yue J.X."/>
            <person name="O'Connell B."/>
            <person name="Jenkins J."/>
            <person name="Brandt A."/>
            <person name="Calef R."/>
            <person name="Tung C.H."/>
            <person name="Huang T.K."/>
            <person name="Schmutz J."/>
            <person name="Satoh N."/>
            <person name="Yu J.K."/>
            <person name="Putnam N.H."/>
            <person name="Green R.E."/>
            <person name="Rokhsar D.S."/>
        </authorList>
    </citation>
    <scope>NUCLEOTIDE SEQUENCE [LARGE SCALE GENOMIC DNA]</scope>
    <source>
        <strain evidence="29">S238N-H82</strain>
    </source>
</reference>
<evidence type="ECO:0000313" key="30">
    <source>
        <dbReference type="RefSeq" id="XP_035690133.1"/>
    </source>
</evidence>
<keyword evidence="13" id="KW-0472">Membrane</keyword>
<dbReference type="OMA" id="QFNSTTH"/>
<keyword evidence="11" id="KW-0653">Protein transport</keyword>
<dbReference type="PANTHER" id="PTHR24251:SF52">
    <property type="entry name" value="CUB DOMAIN-CONTAINING PROTEIN"/>
    <property type="match status" value="1"/>
</dbReference>
<evidence type="ECO:0000256" key="21">
    <source>
        <dbReference type="ARBA" id="ARBA00049611"/>
    </source>
</evidence>
<evidence type="ECO:0000256" key="11">
    <source>
        <dbReference type="ARBA" id="ARBA00022927"/>
    </source>
</evidence>
<dbReference type="OrthoDB" id="6155811at2759"/>
<keyword evidence="12" id="KW-0443">Lipid metabolism</keyword>
<dbReference type="InterPro" id="IPR000742">
    <property type="entry name" value="EGF"/>
</dbReference>
<dbReference type="SMART" id="SM00231">
    <property type="entry name" value="FA58C"/>
    <property type="match status" value="1"/>
</dbReference>
<dbReference type="GO" id="GO:0031419">
    <property type="term" value="F:cobalamin binding"/>
    <property type="evidence" value="ECO:0007669"/>
    <property type="project" value="UniProtKB-KW"/>
</dbReference>
<evidence type="ECO:0000256" key="16">
    <source>
        <dbReference type="ARBA" id="ARBA00023221"/>
    </source>
</evidence>
<comment type="caution">
    <text evidence="24">Lacks conserved residue(s) required for the propagation of feature annotation.</text>
</comment>
<feature type="domain" description="CUB" evidence="26">
    <location>
        <begin position="255"/>
        <end position="365"/>
    </location>
</feature>
<keyword evidence="3" id="KW-0813">Transport</keyword>
<evidence type="ECO:0000256" key="13">
    <source>
        <dbReference type="ARBA" id="ARBA00023136"/>
    </source>
</evidence>
<evidence type="ECO:0000256" key="8">
    <source>
        <dbReference type="ARBA" id="ARBA00022729"/>
    </source>
</evidence>
<evidence type="ECO:0000259" key="27">
    <source>
        <dbReference type="PROSITE" id="PS50022"/>
    </source>
</evidence>
<dbReference type="Gene3D" id="2.60.120.260">
    <property type="entry name" value="Galactose-binding domain-like"/>
    <property type="match status" value="1"/>
</dbReference>
<dbReference type="InterPro" id="IPR000421">
    <property type="entry name" value="FA58C"/>
</dbReference>
<dbReference type="PANTHER" id="PTHR24251">
    <property type="entry name" value="OVOCHYMASE-RELATED"/>
    <property type="match status" value="1"/>
</dbReference>
<feature type="domain" description="CUB" evidence="26">
    <location>
        <begin position="141"/>
        <end position="250"/>
    </location>
</feature>
<comment type="function">
    <text evidence="21">Endocytic receptor which plays a role in lipoprotein, vitamin and iron metabolism by facilitating their uptake. Acts together with LRP2 to mediate endocytosis of high-density lipoproteins, GC, hemoglobin, ALB, TF and SCGB1A1. Acts together with AMN to mediate endocytosis of the CBLIF-cobalamin complex. Binds to ALB, MB, Kappa and lambda-light chains, TF, hemoglobin, GC, SCGB1A1, APOA1, high density lipoprotein, and the CBLIF-cobalamin complex. Ligand binding requires calcium. Serves as important transporter in several absorptive epithelia, including intestine, renal proximal tubules and embryonic yolk sac. May play an important role in the development of the peri-implantation embryo through internalization of APOA1 and cholesterol. Binds to LGALS3 at the maternal-fetal interface.</text>
</comment>
<dbReference type="GO" id="GO:0015031">
    <property type="term" value="P:protein transport"/>
    <property type="evidence" value="ECO:0007669"/>
    <property type="project" value="UniProtKB-KW"/>
</dbReference>
<dbReference type="FunFam" id="2.60.120.290:FF:000005">
    <property type="entry name" value="Procollagen C-endopeptidase enhancer 1"/>
    <property type="match status" value="1"/>
</dbReference>
<dbReference type="PROSITE" id="PS01186">
    <property type="entry name" value="EGF_2"/>
    <property type="match status" value="1"/>
</dbReference>
<evidence type="ECO:0000256" key="12">
    <source>
        <dbReference type="ARBA" id="ARBA00023098"/>
    </source>
</evidence>
<dbReference type="PROSITE" id="PS01286">
    <property type="entry name" value="FA58C_2"/>
    <property type="match status" value="1"/>
</dbReference>
<dbReference type="CDD" id="cd00041">
    <property type="entry name" value="CUB"/>
    <property type="match status" value="3"/>
</dbReference>
<comment type="subcellular location">
    <subcellularLocation>
        <location evidence="2">Cell membrane</location>
        <topology evidence="2">Peripheral membrane protein</topology>
    </subcellularLocation>
    <subcellularLocation>
        <location evidence="1">Endosome</location>
    </subcellularLocation>
    <subcellularLocation>
        <location evidence="19">Lysosome membrane</location>
        <topology evidence="19">Peripheral membrane protein</topology>
    </subcellularLocation>
</comment>
<evidence type="ECO:0000256" key="3">
    <source>
        <dbReference type="ARBA" id="ARBA00022448"/>
    </source>
</evidence>
<evidence type="ECO:0000256" key="15">
    <source>
        <dbReference type="ARBA" id="ARBA00023166"/>
    </source>
</evidence>
<organism evidence="29 30">
    <name type="scientific">Branchiostoma floridae</name>
    <name type="common">Florida lancelet</name>
    <name type="synonym">Amphioxus</name>
    <dbReference type="NCBI Taxonomy" id="7739"/>
    <lineage>
        <taxon>Eukaryota</taxon>
        <taxon>Metazoa</taxon>
        <taxon>Chordata</taxon>
        <taxon>Cephalochordata</taxon>
        <taxon>Leptocardii</taxon>
        <taxon>Amphioxiformes</taxon>
        <taxon>Branchiostomatidae</taxon>
        <taxon>Branchiostoma</taxon>
    </lineage>
</organism>
<evidence type="ECO:0000256" key="6">
    <source>
        <dbReference type="ARBA" id="ARBA00022548"/>
    </source>
</evidence>
<evidence type="ECO:0000259" key="28">
    <source>
        <dbReference type="PROSITE" id="PS50026"/>
    </source>
</evidence>
<gene>
    <name evidence="30" type="primary">LOC118425430</name>
</gene>
<evidence type="ECO:0000256" key="10">
    <source>
        <dbReference type="ARBA" id="ARBA00022753"/>
    </source>
</evidence>
<dbReference type="InterPro" id="IPR000152">
    <property type="entry name" value="EGF-type_Asp/Asn_hydroxyl_site"/>
</dbReference>
<dbReference type="GeneID" id="118425430"/>
<evidence type="ECO:0000256" key="5">
    <source>
        <dbReference type="ARBA" id="ARBA00022536"/>
    </source>
</evidence>
<evidence type="ECO:0000256" key="22">
    <source>
        <dbReference type="ARBA" id="ARBA00049703"/>
    </source>
</evidence>
<dbReference type="InterPro" id="IPR000859">
    <property type="entry name" value="CUB_dom"/>
</dbReference>
<dbReference type="FunFam" id="2.60.120.290:FF:000001">
    <property type="entry name" value="CUB and sushi domain-containing protein 3 isoform X1"/>
    <property type="match status" value="2"/>
</dbReference>
<keyword evidence="4" id="KW-1003">Cell membrane</keyword>
<keyword evidence="18" id="KW-0170">Cobalt</keyword>
<dbReference type="InterPro" id="IPR035914">
    <property type="entry name" value="Sperma_CUB_dom_sf"/>
</dbReference>
<feature type="disulfide bond" evidence="23">
    <location>
        <begin position="141"/>
        <end position="168"/>
    </location>
</feature>
<dbReference type="InterPro" id="IPR049883">
    <property type="entry name" value="NOTCH1_EGF-like"/>
</dbReference>
<accession>A0A9J7LVZ6</accession>
<keyword evidence="9" id="KW-0677">Repeat</keyword>
<dbReference type="Gene3D" id="3.10.100.10">
    <property type="entry name" value="Mannose-Binding Protein A, subunit A"/>
    <property type="match status" value="1"/>
</dbReference>
<dbReference type="FunFam" id="2.10.25.10:FF:000038">
    <property type="entry name" value="Fibrillin 2"/>
    <property type="match status" value="1"/>
</dbReference>
<feature type="disulfide bond" evidence="23">
    <location>
        <begin position="27"/>
        <end position="54"/>
    </location>
</feature>
<keyword evidence="29" id="KW-1185">Reference proteome</keyword>
<feature type="domain" description="EGF-like" evidence="28">
    <location>
        <begin position="542"/>
        <end position="582"/>
    </location>
</feature>
<dbReference type="SMART" id="SM00181">
    <property type="entry name" value="EGF"/>
    <property type="match status" value="1"/>
</dbReference>
<evidence type="ECO:0000256" key="23">
    <source>
        <dbReference type="PROSITE-ProRule" id="PRU00059"/>
    </source>
</evidence>
<dbReference type="Pfam" id="PF12947">
    <property type="entry name" value="EGF_3"/>
    <property type="match status" value="1"/>
</dbReference>
<keyword evidence="5 24" id="KW-0245">EGF-like domain</keyword>
<dbReference type="SUPFAM" id="SSF57196">
    <property type="entry name" value="EGF/Laminin"/>
    <property type="match status" value="1"/>
</dbReference>
<dbReference type="Pfam" id="PF07645">
    <property type="entry name" value="EGF_CA"/>
    <property type="match status" value="1"/>
</dbReference>
<dbReference type="InterPro" id="IPR001881">
    <property type="entry name" value="EGF-like_Ca-bd_dom"/>
</dbReference>
<evidence type="ECO:0000256" key="18">
    <source>
        <dbReference type="ARBA" id="ARBA00023285"/>
    </source>
</evidence>
<evidence type="ECO:0000256" key="19">
    <source>
        <dbReference type="ARBA" id="ARBA00023765"/>
    </source>
</evidence>
<keyword evidence="14 23" id="KW-1015">Disulfide bond</keyword>
<evidence type="ECO:0000259" key="26">
    <source>
        <dbReference type="PROSITE" id="PS01180"/>
    </source>
</evidence>
<dbReference type="Gene3D" id="2.60.120.290">
    <property type="entry name" value="Spermadhesin, CUB domain"/>
    <property type="match status" value="3"/>
</dbReference>
<evidence type="ECO:0000256" key="2">
    <source>
        <dbReference type="ARBA" id="ARBA00004202"/>
    </source>
</evidence>
<dbReference type="GO" id="GO:0005768">
    <property type="term" value="C:endosome"/>
    <property type="evidence" value="ECO:0007669"/>
    <property type="project" value="UniProtKB-SubCell"/>
</dbReference>
<keyword evidence="10" id="KW-0967">Endosome</keyword>
<evidence type="ECO:0000256" key="17">
    <source>
        <dbReference type="ARBA" id="ARBA00023228"/>
    </source>
</evidence>
<dbReference type="SUPFAM" id="SSF56436">
    <property type="entry name" value="C-type lectin-like"/>
    <property type="match status" value="1"/>
</dbReference>
<feature type="chain" id="PRO_5039913014" description="Cubilin" evidence="25">
    <location>
        <begin position="22"/>
        <end position="670"/>
    </location>
</feature>
<keyword evidence="16" id="KW-0753">Steroid metabolism</keyword>
<dbReference type="CDD" id="cd00057">
    <property type="entry name" value="FA58C"/>
    <property type="match status" value="1"/>
</dbReference>
<protein>
    <recommendedName>
        <fullName evidence="20">Cubilin</fullName>
    </recommendedName>
</protein>
<dbReference type="Pfam" id="PF00431">
    <property type="entry name" value="CUB"/>
    <property type="match status" value="3"/>
</dbReference>
<dbReference type="PROSITE" id="PS01180">
    <property type="entry name" value="CUB"/>
    <property type="match status" value="3"/>
</dbReference>
<evidence type="ECO:0000256" key="14">
    <source>
        <dbReference type="ARBA" id="ARBA00023157"/>
    </source>
</evidence>
<feature type="domain" description="CUB" evidence="26">
    <location>
        <begin position="27"/>
        <end position="136"/>
    </location>
</feature>
<evidence type="ECO:0000256" key="9">
    <source>
        <dbReference type="ARBA" id="ARBA00022737"/>
    </source>
</evidence>
<sequence length="670" mass="72327">MDRRRVGLTLVLLLLADSANGQDTPACGGLLSAPPGGTVTSPNYPGNYPNSANCQWTITVPEGSLVLLTFDSFQTQQYTDTLSIYNGGSDSAPELQSISGDTIPGPITGTTNQMFLTFTPRGSSTAQGFRFSYTATDTPACGGLLSAPLGGTVTSPNYPDNYPNYATCHWTITVPEGRLVLLTFDSFQTESFTDYVHIYNGGSDSALLLQRFTGNTIPGPITGTTNQMFLRFTSDGSFTYPGFRFSYTATDTPACGGLLSAPPGGTVTSPNYPDNYPNYATCHWTITVPEGRLVLLTFDASVQIESRNDFLRIFDGDIDSHLRSWSFSGEFIPDPIISTSNQMLLLFTSDDSEAYSGFQASYTAAVDRCADGSHNCGPQETCYNTADSFTCTVCQDPLGMQSGAIPDGSITASSSFSGQKYQPSTARLDGAYGWGTSNSAVEEWLQVDLGEIKKVTGTITQGVVGGVWVKSYKLQHSTDGASWTTYANSEGTEKVFIGNTDYYTPVTNLLDNAVEARYVRFLPQTWQHYMSMRAEILGCNIRVDECADGNNNCSPQATCSDTPESFTCTCNPGYIGNGVTCTACSALYPGLNPSHNFGVYQNQCFWSGSFRTPRLNYMAAKQACQDEGGTLAMIKDEATQTFLRAHLRSTSGHRQRCSGVWSAFCSISNL</sequence>
<evidence type="ECO:0000256" key="20">
    <source>
        <dbReference type="ARBA" id="ARBA00023878"/>
    </source>
</evidence>
<dbReference type="GO" id="GO:0005509">
    <property type="term" value="F:calcium ion binding"/>
    <property type="evidence" value="ECO:0007669"/>
    <property type="project" value="InterPro"/>
</dbReference>
<dbReference type="RefSeq" id="XP_035690133.1">
    <property type="nucleotide sequence ID" value="XM_035834240.1"/>
</dbReference>
<feature type="disulfide bond" evidence="23">
    <location>
        <begin position="255"/>
        <end position="282"/>
    </location>
</feature>
<evidence type="ECO:0000313" key="29">
    <source>
        <dbReference type="Proteomes" id="UP000001554"/>
    </source>
</evidence>
<evidence type="ECO:0000256" key="25">
    <source>
        <dbReference type="SAM" id="SignalP"/>
    </source>
</evidence>
<evidence type="ECO:0000256" key="24">
    <source>
        <dbReference type="PROSITE-ProRule" id="PRU00076"/>
    </source>
</evidence>
<keyword evidence="15" id="KW-1207">Sterol metabolism</keyword>
<dbReference type="InterPro" id="IPR024731">
    <property type="entry name" value="NELL2-like_EGF"/>
</dbReference>
<dbReference type="SUPFAM" id="SSF49854">
    <property type="entry name" value="Spermadhesin, CUB domain"/>
    <property type="match status" value="3"/>
</dbReference>
<dbReference type="PROSITE" id="PS50022">
    <property type="entry name" value="FA58C_3"/>
    <property type="match status" value="1"/>
</dbReference>
<evidence type="ECO:0000256" key="7">
    <source>
        <dbReference type="ARBA" id="ARBA00022628"/>
    </source>
</evidence>
<dbReference type="GO" id="GO:0005765">
    <property type="term" value="C:lysosomal membrane"/>
    <property type="evidence" value="ECO:0007669"/>
    <property type="project" value="UniProtKB-SubCell"/>
</dbReference>
<keyword evidence="17" id="KW-0458">Lysosome</keyword>
<comment type="subunit">
    <text evidence="22">Interacts with AMN. Component of the cubam complex composed of one CUBN trimer and one AMN chain. The cubam complex can dimerize. Interacts with LRP2 in a dual-receptor complex in a calcium-dependent manner. Found in a complex with PID1/PCLI1, LRP1 and CUBNI. Interacts with LRP1 and PID1/PCLI1.</text>
</comment>
<feature type="signal peptide" evidence="25">
    <location>
        <begin position="1"/>
        <end position="21"/>
    </location>
</feature>
<feature type="domain" description="F5/8 type C" evidence="27">
    <location>
        <begin position="394"/>
        <end position="539"/>
    </location>
</feature>
<dbReference type="GO" id="GO:0005886">
    <property type="term" value="C:plasma membrane"/>
    <property type="evidence" value="ECO:0007669"/>
    <property type="project" value="UniProtKB-SubCell"/>
</dbReference>
<name>A0A9J7LVZ6_BRAFL</name>
<proteinExistence type="predicted"/>
<keyword evidence="6" id="KW-0153">Cholesterol metabolism</keyword>
<dbReference type="SMART" id="SM00179">
    <property type="entry name" value="EGF_CA"/>
    <property type="match status" value="1"/>
</dbReference>
<dbReference type="Gene3D" id="2.10.25.10">
    <property type="entry name" value="Laminin"/>
    <property type="match status" value="1"/>
</dbReference>
<evidence type="ECO:0000256" key="4">
    <source>
        <dbReference type="ARBA" id="ARBA00022475"/>
    </source>
</evidence>
<dbReference type="PROSITE" id="PS50026">
    <property type="entry name" value="EGF_3"/>
    <property type="match status" value="1"/>
</dbReference>
<dbReference type="CDD" id="cd00037">
    <property type="entry name" value="CLECT"/>
    <property type="match status" value="1"/>
</dbReference>
<dbReference type="PROSITE" id="PS00010">
    <property type="entry name" value="ASX_HYDROXYL"/>
    <property type="match status" value="1"/>
</dbReference>
<keyword evidence="7" id="KW-0846">Cobalamin</keyword>
<dbReference type="InterPro" id="IPR016186">
    <property type="entry name" value="C-type_lectin-like/link_sf"/>
</dbReference>
<dbReference type="InterPro" id="IPR016187">
    <property type="entry name" value="CTDL_fold"/>
</dbReference>
<reference evidence="30" key="2">
    <citation type="submission" date="2025-08" db="UniProtKB">
        <authorList>
            <consortium name="RefSeq"/>
        </authorList>
    </citation>
    <scope>IDENTIFICATION</scope>
    <source>
        <strain evidence="30">S238N-H82</strain>
        <tissue evidence="30">Testes</tissue>
    </source>
</reference>
<keyword evidence="8 25" id="KW-0732">Signal</keyword>
<evidence type="ECO:0000256" key="1">
    <source>
        <dbReference type="ARBA" id="ARBA00004177"/>
    </source>
</evidence>
<dbReference type="CDD" id="cd00054">
    <property type="entry name" value="EGF_CA"/>
    <property type="match status" value="1"/>
</dbReference>
<dbReference type="FunFam" id="2.60.120.260:FF:000002">
    <property type="entry name" value="Coagulation factor VIII"/>
    <property type="match status" value="1"/>
</dbReference>
<dbReference type="SUPFAM" id="SSF49785">
    <property type="entry name" value="Galactose-binding domain-like"/>
    <property type="match status" value="1"/>
</dbReference>